<evidence type="ECO:0000313" key="3">
    <source>
        <dbReference type="Proteomes" id="UP001174936"/>
    </source>
</evidence>
<name>A0AA39YUI9_9PEZI</name>
<dbReference type="Proteomes" id="UP001174936">
    <property type="component" value="Unassembled WGS sequence"/>
</dbReference>
<dbReference type="EMBL" id="JAULSV010000001">
    <property type="protein sequence ID" value="KAK0657852.1"/>
    <property type="molecule type" value="Genomic_DNA"/>
</dbReference>
<protein>
    <submittedName>
        <fullName evidence="2">Uncharacterized protein</fullName>
    </submittedName>
</protein>
<sequence length="71" mass="7652">MTVPRLAESRPYYPSPAGRFFASSYPRPLRPFAGAPDASCRTTLHRGAVEGAHAQHGHRAASHGPHQGPFC</sequence>
<feature type="region of interest" description="Disordered" evidence="1">
    <location>
        <begin position="44"/>
        <end position="71"/>
    </location>
</feature>
<reference evidence="2" key="1">
    <citation type="submission" date="2023-06" db="EMBL/GenBank/DDBJ databases">
        <title>Genome-scale phylogeny and comparative genomics of the fungal order Sordariales.</title>
        <authorList>
            <consortium name="Lawrence Berkeley National Laboratory"/>
            <person name="Hensen N."/>
            <person name="Bonometti L."/>
            <person name="Westerberg I."/>
            <person name="Brannstrom I.O."/>
            <person name="Guillou S."/>
            <person name="Cros-Aarteil S."/>
            <person name="Calhoun S."/>
            <person name="Haridas S."/>
            <person name="Kuo A."/>
            <person name="Mondo S."/>
            <person name="Pangilinan J."/>
            <person name="Riley R."/>
            <person name="Labutti K."/>
            <person name="Andreopoulos B."/>
            <person name="Lipzen A."/>
            <person name="Chen C."/>
            <person name="Yanf M."/>
            <person name="Daum C."/>
            <person name="Ng V."/>
            <person name="Clum A."/>
            <person name="Steindorff A."/>
            <person name="Ohm R."/>
            <person name="Martin F."/>
            <person name="Silar P."/>
            <person name="Natvig D."/>
            <person name="Lalanne C."/>
            <person name="Gautier V."/>
            <person name="Ament-Velasquez S.L."/>
            <person name="Kruys A."/>
            <person name="Hutchinson M.I."/>
            <person name="Powell A.J."/>
            <person name="Barry K."/>
            <person name="Miller A.N."/>
            <person name="Grigoriev I.V."/>
            <person name="Debuchy R."/>
            <person name="Gladieux P."/>
            <person name="Thoren M.H."/>
            <person name="Johannesson H."/>
        </authorList>
    </citation>
    <scope>NUCLEOTIDE SEQUENCE</scope>
    <source>
        <strain evidence="2">SMH2532-1</strain>
    </source>
</reference>
<organism evidence="2 3">
    <name type="scientific">Cercophora newfieldiana</name>
    <dbReference type="NCBI Taxonomy" id="92897"/>
    <lineage>
        <taxon>Eukaryota</taxon>
        <taxon>Fungi</taxon>
        <taxon>Dikarya</taxon>
        <taxon>Ascomycota</taxon>
        <taxon>Pezizomycotina</taxon>
        <taxon>Sordariomycetes</taxon>
        <taxon>Sordariomycetidae</taxon>
        <taxon>Sordariales</taxon>
        <taxon>Lasiosphaeriaceae</taxon>
        <taxon>Cercophora</taxon>
    </lineage>
</organism>
<dbReference type="AlphaFoldDB" id="A0AA39YUI9"/>
<comment type="caution">
    <text evidence="2">The sequence shown here is derived from an EMBL/GenBank/DDBJ whole genome shotgun (WGS) entry which is preliminary data.</text>
</comment>
<evidence type="ECO:0000256" key="1">
    <source>
        <dbReference type="SAM" id="MobiDB-lite"/>
    </source>
</evidence>
<accession>A0AA39YUI9</accession>
<gene>
    <name evidence="2" type="ORF">B0T16DRAFT_402626</name>
</gene>
<proteinExistence type="predicted"/>
<evidence type="ECO:0000313" key="2">
    <source>
        <dbReference type="EMBL" id="KAK0657852.1"/>
    </source>
</evidence>
<keyword evidence="3" id="KW-1185">Reference proteome</keyword>